<evidence type="ECO:0000313" key="4">
    <source>
        <dbReference type="EMBL" id="VFB19726.1"/>
    </source>
</evidence>
<dbReference type="Proteomes" id="UP000330809">
    <property type="component" value="Unassembled WGS sequence"/>
</dbReference>
<evidence type="ECO:0000256" key="2">
    <source>
        <dbReference type="PROSITE-ProRule" id="PRU01379"/>
    </source>
</evidence>
<dbReference type="GO" id="GO:0006508">
    <property type="term" value="P:proteolysis"/>
    <property type="evidence" value="ECO:0007669"/>
    <property type="project" value="InterPro"/>
</dbReference>
<evidence type="ECO:0000259" key="3">
    <source>
        <dbReference type="PROSITE" id="PS52035"/>
    </source>
</evidence>
<dbReference type="AlphaFoldDB" id="A0A449IJW0"/>
<evidence type="ECO:0000256" key="1">
    <source>
        <dbReference type="ARBA" id="ARBA00001947"/>
    </source>
</evidence>
<dbReference type="PANTHER" id="PTHR12756:SF11">
    <property type="entry name" value="CYTOSOLIC CARBOXYPEPTIDASE 1"/>
    <property type="match status" value="1"/>
</dbReference>
<keyword evidence="4" id="KW-0121">Carboxypeptidase</keyword>
<dbReference type="Gene3D" id="3.40.630.10">
    <property type="entry name" value="Zn peptidases"/>
    <property type="match status" value="1"/>
</dbReference>
<keyword evidence="4" id="KW-0378">Hydrolase</keyword>
<dbReference type="PROSITE" id="PS52035">
    <property type="entry name" value="PEPTIDASE_M14"/>
    <property type="match status" value="1"/>
</dbReference>
<dbReference type="Pfam" id="PF18027">
    <property type="entry name" value="Pepdidase_M14_N"/>
    <property type="match status" value="1"/>
</dbReference>
<gene>
    <name evidence="4" type="ORF">NCTC10754_02328</name>
</gene>
<dbReference type="Pfam" id="PF00246">
    <property type="entry name" value="Peptidase_M14"/>
    <property type="match status" value="1"/>
</dbReference>
<dbReference type="SMART" id="SM00631">
    <property type="entry name" value="Zn_pept"/>
    <property type="match status" value="1"/>
</dbReference>
<evidence type="ECO:0000313" key="5">
    <source>
        <dbReference type="Proteomes" id="UP000330809"/>
    </source>
</evidence>
<keyword evidence="4" id="KW-0645">Protease</keyword>
<dbReference type="GO" id="GO:0008270">
    <property type="term" value="F:zinc ion binding"/>
    <property type="evidence" value="ECO:0007669"/>
    <property type="project" value="InterPro"/>
</dbReference>
<dbReference type="InterPro" id="IPR050821">
    <property type="entry name" value="Cytosolic_carboxypeptidase"/>
</dbReference>
<dbReference type="SUPFAM" id="SSF53187">
    <property type="entry name" value="Zn-dependent exopeptidases"/>
    <property type="match status" value="1"/>
</dbReference>
<feature type="domain" description="Peptidase M14" evidence="3">
    <location>
        <begin position="118"/>
        <end position="366"/>
    </location>
</feature>
<name>A0A449IJW0_PSEFR</name>
<dbReference type="EMBL" id="CAACYJ010000028">
    <property type="protein sequence ID" value="VFB19726.1"/>
    <property type="molecule type" value="Genomic_DNA"/>
</dbReference>
<reference evidence="4 5" key="1">
    <citation type="submission" date="2019-02" db="EMBL/GenBank/DDBJ databases">
        <authorList>
            <consortium name="Pathogen Informatics"/>
        </authorList>
    </citation>
    <scope>NUCLEOTIDE SEQUENCE [LARGE SCALE GENOMIC DNA]</scope>
    <source>
        <strain evidence="4 5">3012STDY7103891</strain>
    </source>
</reference>
<comment type="similarity">
    <text evidence="2">Belongs to the peptidase M14 family.</text>
</comment>
<accession>A0A449IJW0</accession>
<dbReference type="CDD" id="cd06234">
    <property type="entry name" value="M14_PaCCP-like"/>
    <property type="match status" value="1"/>
</dbReference>
<protein>
    <submittedName>
        <fullName evidence="4">Peptidase M14, carboxypeptidase A</fullName>
    </submittedName>
</protein>
<dbReference type="GO" id="GO:0004181">
    <property type="term" value="F:metallocarboxypeptidase activity"/>
    <property type="evidence" value="ECO:0007669"/>
    <property type="project" value="InterPro"/>
</dbReference>
<dbReference type="Gene3D" id="2.60.40.3120">
    <property type="match status" value="1"/>
</dbReference>
<dbReference type="InterPro" id="IPR040626">
    <property type="entry name" value="Pepdidase_M14_N"/>
</dbReference>
<dbReference type="InterPro" id="IPR000834">
    <property type="entry name" value="Peptidase_M14"/>
</dbReference>
<comment type="cofactor">
    <cofactor evidence="1">
        <name>Zn(2+)</name>
        <dbReference type="ChEBI" id="CHEBI:29105"/>
    </cofactor>
</comment>
<proteinExistence type="inferred from homology"/>
<organism evidence="4 5">
    <name type="scientific">Pseudomonas fragi</name>
    <dbReference type="NCBI Taxonomy" id="296"/>
    <lineage>
        <taxon>Bacteria</taxon>
        <taxon>Pseudomonadati</taxon>
        <taxon>Pseudomonadota</taxon>
        <taxon>Gammaproteobacteria</taxon>
        <taxon>Pseudomonadales</taxon>
        <taxon>Pseudomonadaceae</taxon>
        <taxon>Pseudomonas</taxon>
    </lineage>
</organism>
<sequence>MTVAPSSLHISSDFDSGNIQVLDTSNPLQVKLAIKPDTKSPHFQWFHFKVDGLTPGHTHHFQLSNASQSSYNKAWDGYQAVASYDQENWFRVPSDFDGTSLNIHFAAEQPQAWFAYFEPYSRARHDQLIKNALQWSGCELLATGKSVEGRDIQLLRKGSGASHKRKIWIIAQQHPGEHMAEWFMEGLLERLEQGSDPQMRKLLDYADLYLIPNMNPDGAFHGHLRTNANGQDLNRAWQNTSPQVSPEVFFALEQMSQYGVDLFLDIHGDEEIPYVFTAGCEGNPGAALDRLAQWFEHARVVGAGVLPQYKNRIRVLEIIKGHGAFTHADALRQGHAAGLVAHVRAIREVVGAKRAHKQLVQIRRFVAGPARGVELGFVGAGQVEQVPGDQGEGGIPADGDVAVGFRVIAHGLGQAALIFEPVITLLQQRADAVLGEKRRIDPALGSFPVHCLGAVLAKLDQAAFRRITPGAARAVEAAVLVGFEHHAQVFQCVVAGQPGLRHTDQRAPATAGPL</sequence>
<dbReference type="PANTHER" id="PTHR12756">
    <property type="entry name" value="CYTOSOLIC CARBOXYPEPTIDASE"/>
    <property type="match status" value="1"/>
</dbReference>
<comment type="caution">
    <text evidence="2">Lacks conserved residue(s) required for the propagation of feature annotation.</text>
</comment>